<keyword evidence="4" id="KW-1185">Reference proteome</keyword>
<evidence type="ECO:0000256" key="2">
    <source>
        <dbReference type="SAM" id="MobiDB-lite"/>
    </source>
</evidence>
<organism evidence="3 4">
    <name type="scientific">Cronobacter phage vB_CsaM_GAP32</name>
    <dbReference type="NCBI Taxonomy" id="1141136"/>
    <lineage>
        <taxon>Viruses</taxon>
        <taxon>Duplodnaviria</taxon>
        <taxon>Heunggongvirae</taxon>
        <taxon>Uroviricota</taxon>
        <taxon>Caudoviricetes</taxon>
        <taxon>Mimasvirus</taxon>
        <taxon>Mimasvirus GAP32</taxon>
    </lineage>
</organism>
<evidence type="ECO:0000256" key="1">
    <source>
        <dbReference type="SAM" id="Coils"/>
    </source>
</evidence>
<feature type="coiled-coil region" evidence="1">
    <location>
        <begin position="222"/>
        <end position="263"/>
    </location>
</feature>
<evidence type="ECO:0000313" key="4">
    <source>
        <dbReference type="Proteomes" id="UP000000457"/>
    </source>
</evidence>
<dbReference type="EMBL" id="JN882285">
    <property type="protein sequence ID" value="AFC21699.1"/>
    <property type="molecule type" value="Genomic_DNA"/>
</dbReference>
<dbReference type="RefSeq" id="YP_006987354.1">
    <property type="nucleotide sequence ID" value="NC_019401.1"/>
</dbReference>
<proteinExistence type="predicted"/>
<evidence type="ECO:0000313" key="3">
    <source>
        <dbReference type="EMBL" id="AFC21699.1"/>
    </source>
</evidence>
<protein>
    <recommendedName>
        <fullName evidence="5">Scaffolding protein</fullName>
    </recommendedName>
</protein>
<evidence type="ECO:0008006" key="5">
    <source>
        <dbReference type="Google" id="ProtNLM"/>
    </source>
</evidence>
<dbReference type="Proteomes" id="UP000000457">
    <property type="component" value="Segment"/>
</dbReference>
<feature type="compositionally biased region" description="Polar residues" evidence="2">
    <location>
        <begin position="314"/>
        <end position="335"/>
    </location>
</feature>
<dbReference type="OrthoDB" id="6825at10239"/>
<gene>
    <name evidence="3" type="ORF">GAP32_249</name>
</gene>
<accession>K4FB44</accession>
<name>K4FB44_9CAUD</name>
<keyword evidence="1" id="KW-0175">Coiled coil</keyword>
<sequence>MSKLDKFLNESSLSDEAKKLIQEAWNEEKANVAAEMREEMKERYQEDLAKLTEGLDKMMAEVISEQMSEVYAEKRKLVEDRVKLRKTLGNFSDFANTVLAEEVKQMRNERKHINESLEKFMGFSNRILAEELKDFHDEKRQLVETRVKLIAEGAKQINEARQNFIKRTAESAATYIAETTEKNLSALKSELVEAKQNMFGRKIFEAFANEFYSKQYNESSILRELNESVKEAEEEAIAAKVALQEAKQAAAEAQRKVRIMEDKAARSAIISELTKPLTSQQKQIMESLLSATPTEKLKEDFSKYHKSVLKGTVNESAANSSRPAVNTKAKNTLTEGSKVITGNRESNFIKNEELSSDDMSFLDEIAKLSGMDKKR</sequence>
<dbReference type="GeneID" id="13993989"/>
<dbReference type="KEGG" id="vg:13993989"/>
<reference evidence="3 4" key="1">
    <citation type="journal article" date="2014" name="Virology">
        <title>Supersize me: Cronobacter sakazakii phage GAP32.</title>
        <authorList>
            <person name="Abbasifar R."/>
            <person name="Griffiths M.W."/>
            <person name="Sabour P.M."/>
            <person name="Ackermann H.-W."/>
            <person name="Vandersteegen K."/>
            <person name="Lavigne R."/>
            <person name="Noben J.-P."/>
            <person name="Villa A.A."/>
            <person name="Abbasifar A."/>
            <person name="Nash J.H.E."/>
            <person name="Kropinski A.M."/>
        </authorList>
    </citation>
    <scope>NUCLEOTIDE SEQUENCE [LARGE SCALE GENOMIC DNA]</scope>
    <source>
        <strain evidence="3">GAP-32</strain>
    </source>
</reference>
<feature type="coiled-coil region" evidence="1">
    <location>
        <begin position="22"/>
        <end position="61"/>
    </location>
</feature>
<feature type="region of interest" description="Disordered" evidence="2">
    <location>
        <begin position="314"/>
        <end position="338"/>
    </location>
</feature>